<evidence type="ECO:0000313" key="2">
    <source>
        <dbReference type="Proteomes" id="UP000216311"/>
    </source>
</evidence>
<sequence>MPPPAPAPTTGEPEWCDPAGLRVAVDGPRQVTAHVPTSFRVSIVNGTGRRCRLEVTERTFELKVYSGTDRIWSTLDCVIGMPPKKVLLDPDRDLSWQQEWLSNRSVGQCRKGSEPMNSGTYVATAQVQGARPVQLVMQLQG</sequence>
<dbReference type="EMBL" id="NMVQ01000009">
    <property type="protein sequence ID" value="OYO22771.1"/>
    <property type="molecule type" value="Genomic_DNA"/>
</dbReference>
<dbReference type="Proteomes" id="UP000216311">
    <property type="component" value="Unassembled WGS sequence"/>
</dbReference>
<dbReference type="AlphaFoldDB" id="A0A255H578"/>
<name>A0A255H578_9ACTN</name>
<organism evidence="1 2">
    <name type="scientific">Enemella dayhoffiae</name>
    <dbReference type="NCBI Taxonomy" id="2016507"/>
    <lineage>
        <taxon>Bacteria</taxon>
        <taxon>Bacillati</taxon>
        <taxon>Actinomycetota</taxon>
        <taxon>Actinomycetes</taxon>
        <taxon>Propionibacteriales</taxon>
        <taxon>Propionibacteriaceae</taxon>
        <taxon>Enemella</taxon>
    </lineage>
</organism>
<accession>A0A255H578</accession>
<evidence type="ECO:0008006" key="3">
    <source>
        <dbReference type="Google" id="ProtNLM"/>
    </source>
</evidence>
<evidence type="ECO:0000313" key="1">
    <source>
        <dbReference type="EMBL" id="OYO22771.1"/>
    </source>
</evidence>
<reference evidence="1 2" key="1">
    <citation type="submission" date="2017-07" db="EMBL/GenBank/DDBJ databases">
        <title>Draft whole genome sequences of clinical Proprionibacteriaceae strains.</title>
        <authorList>
            <person name="Bernier A.-M."/>
            <person name="Bernard K."/>
            <person name="Domingo M.-C."/>
        </authorList>
    </citation>
    <scope>NUCLEOTIDE SEQUENCE [LARGE SCALE GENOMIC DNA]</scope>
    <source>
        <strain evidence="1 2">NML 130396</strain>
    </source>
</reference>
<proteinExistence type="predicted"/>
<protein>
    <recommendedName>
        <fullName evidence="3">Intracellular proteinase inhibitor BsuPI domain-containing protein</fullName>
    </recommendedName>
</protein>
<comment type="caution">
    <text evidence="1">The sequence shown here is derived from an EMBL/GenBank/DDBJ whole genome shotgun (WGS) entry which is preliminary data.</text>
</comment>
<keyword evidence="2" id="KW-1185">Reference proteome</keyword>
<gene>
    <name evidence="1" type="ORF">CGZ93_06885</name>
</gene>